<dbReference type="Proteomes" id="UP000292957">
    <property type="component" value="Unassembled WGS sequence"/>
</dbReference>
<evidence type="ECO:0000256" key="2">
    <source>
        <dbReference type="SAM" id="Phobius"/>
    </source>
</evidence>
<feature type="region of interest" description="Disordered" evidence="1">
    <location>
        <begin position="246"/>
        <end position="285"/>
    </location>
</feature>
<keyword evidence="2" id="KW-0812">Transmembrane</keyword>
<keyword evidence="4" id="KW-0315">Glutamine amidotransferase</keyword>
<proteinExistence type="predicted"/>
<dbReference type="PANTHER" id="PTHR40469:SF2">
    <property type="entry name" value="GALACTOSE-BINDING DOMAIN-LIKE SUPERFAMILY PROTEIN"/>
    <property type="match status" value="1"/>
</dbReference>
<dbReference type="PANTHER" id="PTHR40469">
    <property type="entry name" value="SECRETED GLYCOSYL HYDROLASE"/>
    <property type="match status" value="1"/>
</dbReference>
<dbReference type="AlphaFoldDB" id="A0A4Q9MYS3"/>
<keyword evidence="2" id="KW-0472">Membrane</keyword>
<protein>
    <submittedName>
        <fullName evidence="4">Class I glutamine amidotransferase-like protein</fullName>
    </submittedName>
</protein>
<name>A0A4Q9MYS3_9APHY</name>
<sequence length="311" mass="33054">MAQQTNAARVLIYSATADFRHDSIPTAVDALVQHGPGTNISFDHTEDKTWFTDDTLAQYDAVLFLMNTGEVLDDSGKTALRKYLDFGGNFVAIHAASDALRNTTWYQNEVGAAFDYHPALTNAIVDVTGPPHPSTAGLPQEWSVQDEMYNFKSDPRAIGAVVILSANESSYTDPGPRKFDQGTPHPTAWFQEHGAGIDSNGTAGRSFYTSLGHLNETWQDSLFMGHVMGGITWTLQSNTTRAFNATASVGNGPSGSNSTSITSGSATGTSSHTSPSSTDTSPNSSASLATPAGTILLGLGIFASCLWTMFI</sequence>
<feature type="domain" description="ThuA-like" evidence="3">
    <location>
        <begin position="9"/>
        <end position="234"/>
    </location>
</feature>
<dbReference type="GO" id="GO:0016740">
    <property type="term" value="F:transferase activity"/>
    <property type="evidence" value="ECO:0007669"/>
    <property type="project" value="UniProtKB-KW"/>
</dbReference>
<evidence type="ECO:0000313" key="4">
    <source>
        <dbReference type="EMBL" id="TBU32677.1"/>
    </source>
</evidence>
<feature type="compositionally biased region" description="Low complexity" evidence="1">
    <location>
        <begin position="247"/>
        <end position="285"/>
    </location>
</feature>
<dbReference type="InterPro" id="IPR029062">
    <property type="entry name" value="Class_I_gatase-like"/>
</dbReference>
<dbReference type="Gene3D" id="3.40.50.880">
    <property type="match status" value="1"/>
</dbReference>
<dbReference type="Pfam" id="PF06283">
    <property type="entry name" value="ThuA"/>
    <property type="match status" value="1"/>
</dbReference>
<dbReference type="OrthoDB" id="3482285at2759"/>
<keyword evidence="2" id="KW-1133">Transmembrane helix</keyword>
<gene>
    <name evidence="4" type="ORF">BD311DRAFT_803819</name>
</gene>
<feature type="transmembrane region" description="Helical" evidence="2">
    <location>
        <begin position="288"/>
        <end position="310"/>
    </location>
</feature>
<organism evidence="4">
    <name type="scientific">Dichomitus squalens</name>
    <dbReference type="NCBI Taxonomy" id="114155"/>
    <lineage>
        <taxon>Eukaryota</taxon>
        <taxon>Fungi</taxon>
        <taxon>Dikarya</taxon>
        <taxon>Basidiomycota</taxon>
        <taxon>Agaricomycotina</taxon>
        <taxon>Agaricomycetes</taxon>
        <taxon>Polyporales</taxon>
        <taxon>Polyporaceae</taxon>
        <taxon>Dichomitus</taxon>
    </lineage>
</organism>
<reference evidence="4" key="1">
    <citation type="submission" date="2019-01" db="EMBL/GenBank/DDBJ databases">
        <title>Draft genome sequences of three monokaryotic isolates of the white-rot basidiomycete fungus Dichomitus squalens.</title>
        <authorList>
            <consortium name="DOE Joint Genome Institute"/>
            <person name="Lopez S.C."/>
            <person name="Andreopoulos B."/>
            <person name="Pangilinan J."/>
            <person name="Lipzen A."/>
            <person name="Riley R."/>
            <person name="Ahrendt S."/>
            <person name="Ng V."/>
            <person name="Barry K."/>
            <person name="Daum C."/>
            <person name="Grigoriev I.V."/>
            <person name="Hilden K.S."/>
            <person name="Makela M.R."/>
            <person name="de Vries R.P."/>
        </authorList>
    </citation>
    <scope>NUCLEOTIDE SEQUENCE [LARGE SCALE GENOMIC DNA]</scope>
    <source>
        <strain evidence="4">OM18370.1</strain>
    </source>
</reference>
<evidence type="ECO:0000256" key="1">
    <source>
        <dbReference type="SAM" id="MobiDB-lite"/>
    </source>
</evidence>
<dbReference type="SUPFAM" id="SSF52317">
    <property type="entry name" value="Class I glutamine amidotransferase-like"/>
    <property type="match status" value="1"/>
</dbReference>
<accession>A0A4Q9MYS3</accession>
<dbReference type="EMBL" id="ML143394">
    <property type="protein sequence ID" value="TBU32677.1"/>
    <property type="molecule type" value="Genomic_DNA"/>
</dbReference>
<evidence type="ECO:0000259" key="3">
    <source>
        <dbReference type="Pfam" id="PF06283"/>
    </source>
</evidence>
<dbReference type="InterPro" id="IPR029010">
    <property type="entry name" value="ThuA-like"/>
</dbReference>
<keyword evidence="4" id="KW-0808">Transferase</keyword>